<dbReference type="EMBL" id="BONF01000054">
    <property type="protein sequence ID" value="GIF85879.1"/>
    <property type="molecule type" value="Genomic_DNA"/>
</dbReference>
<sequence length="596" mass="64787">MTDDVRMAHDLSRIDPHRFEQMVLALGVRVLGYGLRSFGAGADGGREATFDGPVPYPAPGPGSWNGYIVVQAKCRRTKIGVKDAEWLIGQIKSELRAWLNPASSRARTRRPQYLIIATNVQLSSTASSGGIDRVEAAMKEQAAELGLLDWAVWDGNQLSTFLDAHPEVARTYADVISSGDVLTKALETIDALGRSVSPTPIRLGQGQPGAERKFQAAYDKAGGAAVLGMPTTEAYEEGPGWVQEFPHAVICAAAEGPAVAVDLPVWEALLDAGAGHGRLAAVGYPIVDAHTPAFIDDRAQPVRLHGGTWNDGHLLQKMGGWRWEPKITFSFNIRDHDRWRHVEPLMDLRLRCALRVNWQASHELTIDAQGRRNMKSFVAGSWLSGFIVRQANRWGLDGSSLKWQLTPDDEGYNDSRFACYRVMLGSPPGPAIGAWLRLSLPDSLRGEVSCIIDLRVNFPHLQPPDSLADGLALAAASRPLDVQDLVEFFAGAWEANAWFLPRAASPNLLFCKTVGAPVIECHIVAERSPGRGLPYTVDLLQVVDLSMYGEAPANPRPMMGASVSAPTSLELPQITTTVIQLLAHMASGFGFLESED</sequence>
<name>A0A8J3JY90_9ACTN</name>
<proteinExistence type="predicted"/>
<reference evidence="1 2" key="1">
    <citation type="submission" date="2021-01" db="EMBL/GenBank/DDBJ databases">
        <title>Whole genome shotgun sequence of Catellatospora bangladeshensis NBRC 107357.</title>
        <authorList>
            <person name="Komaki H."/>
            <person name="Tamura T."/>
        </authorList>
    </citation>
    <scope>NUCLEOTIDE SEQUENCE [LARGE SCALE GENOMIC DNA]</scope>
    <source>
        <strain evidence="1 2">NBRC 107357</strain>
    </source>
</reference>
<dbReference type="AlphaFoldDB" id="A0A8J3JY90"/>
<evidence type="ECO:0000313" key="1">
    <source>
        <dbReference type="EMBL" id="GIF85879.1"/>
    </source>
</evidence>
<comment type="caution">
    <text evidence="1">The sequence shown here is derived from an EMBL/GenBank/DDBJ whole genome shotgun (WGS) entry which is preliminary data.</text>
</comment>
<accession>A0A8J3JY90</accession>
<dbReference type="Proteomes" id="UP000601223">
    <property type="component" value="Unassembled WGS sequence"/>
</dbReference>
<organism evidence="1 2">
    <name type="scientific">Catellatospora bangladeshensis</name>
    <dbReference type="NCBI Taxonomy" id="310355"/>
    <lineage>
        <taxon>Bacteria</taxon>
        <taxon>Bacillati</taxon>
        <taxon>Actinomycetota</taxon>
        <taxon>Actinomycetes</taxon>
        <taxon>Micromonosporales</taxon>
        <taxon>Micromonosporaceae</taxon>
        <taxon>Catellatospora</taxon>
    </lineage>
</organism>
<gene>
    <name evidence="1" type="ORF">Cba03nite_72280</name>
</gene>
<evidence type="ECO:0000313" key="2">
    <source>
        <dbReference type="Proteomes" id="UP000601223"/>
    </source>
</evidence>
<keyword evidence="2" id="KW-1185">Reference proteome</keyword>
<protein>
    <submittedName>
        <fullName evidence="1">Uncharacterized protein</fullName>
    </submittedName>
</protein>